<sequence>MFELDHLAIAAETLEDGTTWLEAMIGAPTVAGGRHARFGTHNRLLGLADGLYLEVIAVAPQAPAPEDARWFDLDRFAGPPRIANWICRTDDLDAARAALPGMGREVALSRGDLAWRMAVPEDGQLPFGGCHPAVITWDCAAHPAASLPDHGISLRRLIVTHPEAQALEALLSTSLGDRRVVFETGTIGLRAEFNTPGGCRFLG</sequence>
<evidence type="ECO:0000313" key="2">
    <source>
        <dbReference type="EMBL" id="SIS23018.1"/>
    </source>
</evidence>
<dbReference type="InterPro" id="IPR029068">
    <property type="entry name" value="Glyas_Bleomycin-R_OHBP_Dase"/>
</dbReference>
<evidence type="ECO:0000313" key="3">
    <source>
        <dbReference type="Proteomes" id="UP000186019"/>
    </source>
</evidence>
<protein>
    <submittedName>
        <fullName evidence="2">Glyoxalase-like domain-containing protein</fullName>
    </submittedName>
</protein>
<reference evidence="3" key="1">
    <citation type="submission" date="2017-01" db="EMBL/GenBank/DDBJ databases">
        <authorList>
            <person name="Varghese N."/>
            <person name="Submissions S."/>
        </authorList>
    </citation>
    <scope>NUCLEOTIDE SEQUENCE [LARGE SCALE GENOMIC DNA]</scope>
    <source>
        <strain evidence="3">DSM 29590</strain>
    </source>
</reference>
<dbReference type="AlphaFoldDB" id="A0A1N7HE88"/>
<dbReference type="RefSeq" id="WP_076534931.1">
    <property type="nucleotide sequence ID" value="NZ_FOAC01000002.1"/>
</dbReference>
<dbReference type="Gene3D" id="3.10.180.10">
    <property type="entry name" value="2,3-Dihydroxybiphenyl 1,2-Dioxygenase, domain 1"/>
    <property type="match status" value="1"/>
</dbReference>
<proteinExistence type="predicted"/>
<dbReference type="STRING" id="573024.SAMN05216208_2496"/>
<accession>A0A1N7HE88</accession>
<dbReference type="Pfam" id="PF13468">
    <property type="entry name" value="Glyoxalase_3"/>
    <property type="match status" value="1"/>
</dbReference>
<feature type="domain" description="Glyoxalase-like" evidence="1">
    <location>
        <begin position="4"/>
        <end position="172"/>
    </location>
</feature>
<name>A0A1N7HE88_9RHOB</name>
<organism evidence="2 3">
    <name type="scientific">Roseovarius nanhaiticus</name>
    <dbReference type="NCBI Taxonomy" id="573024"/>
    <lineage>
        <taxon>Bacteria</taxon>
        <taxon>Pseudomonadati</taxon>
        <taxon>Pseudomonadota</taxon>
        <taxon>Alphaproteobacteria</taxon>
        <taxon>Rhodobacterales</taxon>
        <taxon>Roseobacteraceae</taxon>
        <taxon>Roseovarius</taxon>
    </lineage>
</organism>
<dbReference type="InterPro" id="IPR025870">
    <property type="entry name" value="Glyoxalase-like_dom"/>
</dbReference>
<gene>
    <name evidence="2" type="ORF">SAMN05421666_2819</name>
</gene>
<dbReference type="Proteomes" id="UP000186019">
    <property type="component" value="Unassembled WGS sequence"/>
</dbReference>
<dbReference type="SUPFAM" id="SSF54593">
    <property type="entry name" value="Glyoxalase/Bleomycin resistance protein/Dihydroxybiphenyl dioxygenase"/>
    <property type="match status" value="1"/>
</dbReference>
<dbReference type="EMBL" id="FTNV01000003">
    <property type="protein sequence ID" value="SIS23018.1"/>
    <property type="molecule type" value="Genomic_DNA"/>
</dbReference>
<evidence type="ECO:0000259" key="1">
    <source>
        <dbReference type="Pfam" id="PF13468"/>
    </source>
</evidence>
<keyword evidence="3" id="KW-1185">Reference proteome</keyword>
<dbReference type="OrthoDB" id="8451710at2"/>